<evidence type="ECO:0000313" key="2">
    <source>
        <dbReference type="EMBL" id="PRZ15923.1"/>
    </source>
</evidence>
<dbReference type="Proteomes" id="UP000238836">
    <property type="component" value="Unassembled WGS sequence"/>
</dbReference>
<name>A0ABX5EQZ3_9BACL</name>
<proteinExistence type="predicted"/>
<organism evidence="2 3">
    <name type="scientific">Laceyella sediminis</name>
    <dbReference type="NCBI Taxonomy" id="573074"/>
    <lineage>
        <taxon>Bacteria</taxon>
        <taxon>Bacillati</taxon>
        <taxon>Bacillota</taxon>
        <taxon>Bacilli</taxon>
        <taxon>Bacillales</taxon>
        <taxon>Thermoactinomycetaceae</taxon>
        <taxon>Laceyella</taxon>
    </lineage>
</organism>
<feature type="domain" description="PrcB C-terminal" evidence="1">
    <location>
        <begin position="77"/>
        <end position="133"/>
    </location>
</feature>
<comment type="caution">
    <text evidence="2">The sequence shown here is derived from an EMBL/GenBank/DDBJ whole genome shotgun (WGS) entry which is preliminary data.</text>
</comment>
<protein>
    <submittedName>
        <fullName evidence="2">Protease stability complex PrcB-like protein</fullName>
    </submittedName>
</protein>
<keyword evidence="3" id="KW-1185">Reference proteome</keyword>
<dbReference type="EMBL" id="PVTZ01000003">
    <property type="protein sequence ID" value="PRZ15923.1"/>
    <property type="molecule type" value="Genomic_DNA"/>
</dbReference>
<sequence>MDGKRMRVCLLAFLMVFAFWGVIPSGSYASAEEPLETSFKIVENIKYLPNEVKNKVQELQWRVTDGHALVHKDGIAYVILSLGIRPTTGYAIEVDSIVRINDTRLLIWANEVKPQPHAVVSPQLTSPVQVLSMPDPFHKIKHVSVWIN</sequence>
<reference evidence="2 3" key="1">
    <citation type="submission" date="2018-03" db="EMBL/GenBank/DDBJ databases">
        <title>Genomic Encyclopedia of Archaeal and Bacterial Type Strains, Phase II (KMG-II): from individual species to whole genera.</title>
        <authorList>
            <person name="Goeker M."/>
        </authorList>
    </citation>
    <scope>NUCLEOTIDE SEQUENCE [LARGE SCALE GENOMIC DNA]</scope>
    <source>
        <strain evidence="2 3">RHA1</strain>
    </source>
</reference>
<dbReference type="Pfam" id="PF14343">
    <property type="entry name" value="PrcB_C"/>
    <property type="match status" value="1"/>
</dbReference>
<evidence type="ECO:0000313" key="3">
    <source>
        <dbReference type="Proteomes" id="UP000238836"/>
    </source>
</evidence>
<dbReference type="InterPro" id="IPR025748">
    <property type="entry name" value="PrcB_C_dom"/>
</dbReference>
<gene>
    <name evidence="2" type="ORF">CLV36_103149</name>
</gene>
<dbReference type="RefSeq" id="WP_106341966.1">
    <property type="nucleotide sequence ID" value="NZ_PVTZ01000003.1"/>
</dbReference>
<evidence type="ECO:0000259" key="1">
    <source>
        <dbReference type="Pfam" id="PF14343"/>
    </source>
</evidence>
<accession>A0ABX5EQZ3</accession>